<dbReference type="Proteomes" id="UP000239462">
    <property type="component" value="Chromosome"/>
</dbReference>
<dbReference type="PANTHER" id="PTHR33238:SF7">
    <property type="entry name" value="IRON-DEPENDENT TRANSCRIPTIONAL REGULATOR"/>
    <property type="match status" value="1"/>
</dbReference>
<organism evidence="2 3">
    <name type="scientific">Methanococcus maripaludis</name>
    <name type="common">Methanococcus deltae</name>
    <dbReference type="NCBI Taxonomy" id="39152"/>
    <lineage>
        <taxon>Archaea</taxon>
        <taxon>Methanobacteriati</taxon>
        <taxon>Methanobacteriota</taxon>
        <taxon>Methanomada group</taxon>
        <taxon>Methanococci</taxon>
        <taxon>Methanococcales</taxon>
        <taxon>Methanococcaceae</taxon>
        <taxon>Methanococcus</taxon>
    </lineage>
</organism>
<dbReference type="InterPro" id="IPR036421">
    <property type="entry name" value="Fe_dep_repressor_sf"/>
</dbReference>
<dbReference type="InterPro" id="IPR050536">
    <property type="entry name" value="DtxR_MntR_Metal-Reg"/>
</dbReference>
<sequence length="54" mass="6325">MNIFLTEILGLDLEFAQEEACKIEHAVSDKTIEKLYEFIDRPEKCPHGYKINLK</sequence>
<evidence type="ECO:0000313" key="2">
    <source>
        <dbReference type="EMBL" id="AVB75766.1"/>
    </source>
</evidence>
<evidence type="ECO:0000313" key="3">
    <source>
        <dbReference type="Proteomes" id="UP000239462"/>
    </source>
</evidence>
<dbReference type="EMBL" id="CP026606">
    <property type="protein sequence ID" value="AVB75766.1"/>
    <property type="molecule type" value="Genomic_DNA"/>
</dbReference>
<proteinExistence type="predicted"/>
<dbReference type="SUPFAM" id="SSF47979">
    <property type="entry name" value="Iron-dependent repressor protein, dimerization domain"/>
    <property type="match status" value="1"/>
</dbReference>
<dbReference type="GO" id="GO:0046983">
    <property type="term" value="F:protein dimerization activity"/>
    <property type="evidence" value="ECO:0007669"/>
    <property type="project" value="InterPro"/>
</dbReference>
<dbReference type="Pfam" id="PF02742">
    <property type="entry name" value="Fe_dep_repr_C"/>
    <property type="match status" value="1"/>
</dbReference>
<dbReference type="InterPro" id="IPR001367">
    <property type="entry name" value="Fe_dep_repressor"/>
</dbReference>
<feature type="domain" description="Iron dependent repressor metal binding and dimerisation" evidence="1">
    <location>
        <begin position="4"/>
        <end position="51"/>
    </location>
</feature>
<accession>A0A2L1CA68</accession>
<evidence type="ECO:0000259" key="1">
    <source>
        <dbReference type="Pfam" id="PF02742"/>
    </source>
</evidence>
<dbReference type="AlphaFoldDB" id="A0A2L1CA68"/>
<gene>
    <name evidence="2" type="ORF">MMJJ_03490</name>
</gene>
<dbReference type="KEGG" id="mmad:MMJJ_03490"/>
<dbReference type="Gene3D" id="1.10.60.10">
    <property type="entry name" value="Iron dependent repressor, metal binding and dimerisation domain"/>
    <property type="match status" value="1"/>
</dbReference>
<dbReference type="PANTHER" id="PTHR33238">
    <property type="entry name" value="IRON (METAL) DEPENDENT REPRESSOR, DTXR FAMILY"/>
    <property type="match status" value="1"/>
</dbReference>
<dbReference type="GO" id="GO:0046914">
    <property type="term" value="F:transition metal ion binding"/>
    <property type="evidence" value="ECO:0007669"/>
    <property type="project" value="InterPro"/>
</dbReference>
<name>A0A2L1CA68_METMI</name>
<reference evidence="3" key="1">
    <citation type="journal article" date="2018" name="Genome Announc.">
        <title>Complete Genome Sequence of the Methanococcus maripaludis Type Strain JJ (DSM 2067), a Model for Selenoprotein Synthesis in Archaea.</title>
        <authorList>
            <person name="Poehlein A."/>
            <person name="Heym D."/>
            <person name="Quitzke V."/>
            <person name="Fersch J."/>
            <person name="Daniel R."/>
            <person name="Rother M."/>
        </authorList>
    </citation>
    <scope>NUCLEOTIDE SEQUENCE [LARGE SCALE GENOMIC DNA]</scope>
    <source>
        <strain evidence="3">DSM 2067</strain>
    </source>
</reference>
<protein>
    <submittedName>
        <fullName evidence="2">Iron dependent repressor, metal binding and dimerization domain</fullName>
    </submittedName>
</protein>